<dbReference type="STRING" id="1000565.METUNv1_03026"/>
<gene>
    <name evidence="1" type="ORF">METUNv1_03026</name>
</gene>
<proteinExistence type="predicted"/>
<organism evidence="1 2">
    <name type="scientific">Methyloversatilis universalis (strain ATCC BAA-1314 / DSM 25237 / JCM 13912 / CCUG 52030 / FAM5)</name>
    <dbReference type="NCBI Taxonomy" id="1000565"/>
    <lineage>
        <taxon>Bacteria</taxon>
        <taxon>Pseudomonadati</taxon>
        <taxon>Pseudomonadota</taxon>
        <taxon>Betaproteobacteria</taxon>
        <taxon>Nitrosomonadales</taxon>
        <taxon>Sterolibacteriaceae</taxon>
        <taxon>Methyloversatilis</taxon>
    </lineage>
</organism>
<dbReference type="AlphaFoldDB" id="F5RFF1"/>
<sequence length="245" mass="27232">MALDKALLGRLLQLNEPWTVRDFRFDPGARRVDAWIGLEVQRGWFGLGRKQADQEGAERVWRHIDLAGWRCHLHVLAPASADLSALPWAGPADMPFSQALSKQVFALFNEGVSLNGICAITGIPLQELWKFKFALDQGKTAITDPARVAAAAQAAVAGDAAAPASAASDDDVPDVADPVWLQLIEGRRDIDIRALSLKLLMTRLRSQMEVITDDEVRMLKLRELHRYFVKNARMLGHELAQLRTH</sequence>
<dbReference type="RefSeq" id="WP_008063142.1">
    <property type="nucleotide sequence ID" value="NZ_AFHG01000053.1"/>
</dbReference>
<protein>
    <submittedName>
        <fullName evidence="1">Uncharacterized protein</fullName>
    </submittedName>
</protein>
<comment type="caution">
    <text evidence="1">The sequence shown here is derived from an EMBL/GenBank/DDBJ whole genome shotgun (WGS) entry which is preliminary data.</text>
</comment>
<dbReference type="EMBL" id="AFHG01000053">
    <property type="protein sequence ID" value="EGK70803.1"/>
    <property type="molecule type" value="Genomic_DNA"/>
</dbReference>
<name>F5RFF1_METUF</name>
<reference evidence="1 2" key="1">
    <citation type="journal article" date="2011" name="J. Bacteriol.">
        <title>Genome sequence of Methyloversatilis universalis FAM5T, a methylotrophic representative of the order Rhodocyclales.</title>
        <authorList>
            <person name="Kittichotirat W."/>
            <person name="Good N.M."/>
            <person name="Hall R."/>
            <person name="Bringel F."/>
            <person name="Lajus A."/>
            <person name="Medigue C."/>
            <person name="Smalley N.E."/>
            <person name="Beck D."/>
            <person name="Bumgarner R."/>
            <person name="Vuilleumier S."/>
            <person name="Kalyuzhnaya M.G."/>
        </authorList>
    </citation>
    <scope>NUCLEOTIDE SEQUENCE [LARGE SCALE GENOMIC DNA]</scope>
    <source>
        <strain evidence="2">ATCC BAA-1314 / JCM 13912 / FAM5</strain>
    </source>
</reference>
<evidence type="ECO:0000313" key="1">
    <source>
        <dbReference type="EMBL" id="EGK70803.1"/>
    </source>
</evidence>
<dbReference type="eggNOG" id="ENOG50304UC">
    <property type="taxonomic scope" value="Bacteria"/>
</dbReference>
<dbReference type="Proteomes" id="UP000005019">
    <property type="component" value="Unassembled WGS sequence"/>
</dbReference>
<keyword evidence="2" id="KW-1185">Reference proteome</keyword>
<evidence type="ECO:0000313" key="2">
    <source>
        <dbReference type="Proteomes" id="UP000005019"/>
    </source>
</evidence>
<accession>F5RFF1</accession>
<dbReference type="OrthoDB" id="8558817at2"/>